<dbReference type="PROSITE" id="PS51257">
    <property type="entry name" value="PROKAR_LIPOPROTEIN"/>
    <property type="match status" value="1"/>
</dbReference>
<evidence type="ECO:0008006" key="3">
    <source>
        <dbReference type="Google" id="ProtNLM"/>
    </source>
</evidence>
<name>A0ABS8AM91_9BACT</name>
<protein>
    <recommendedName>
        <fullName evidence="3">Ig-like domain-containing protein</fullName>
    </recommendedName>
</protein>
<dbReference type="Proteomes" id="UP001165296">
    <property type="component" value="Unassembled WGS sequence"/>
</dbReference>
<gene>
    <name evidence="1" type="ORF">LGH74_05055</name>
</gene>
<evidence type="ECO:0000313" key="1">
    <source>
        <dbReference type="EMBL" id="MCB2407335.1"/>
    </source>
</evidence>
<dbReference type="EMBL" id="JAJADR010000001">
    <property type="protein sequence ID" value="MCB2407335.1"/>
    <property type="molecule type" value="Genomic_DNA"/>
</dbReference>
<comment type="caution">
    <text evidence="1">The sequence shown here is derived from an EMBL/GenBank/DDBJ whole genome shotgun (WGS) entry which is preliminary data.</text>
</comment>
<reference evidence="1" key="1">
    <citation type="submission" date="2021-10" db="EMBL/GenBank/DDBJ databases">
        <authorList>
            <person name="Dean J.D."/>
            <person name="Kim M.K."/>
            <person name="Newey C.N."/>
            <person name="Stoker T.S."/>
            <person name="Thompson D.W."/>
            <person name="Grose J.H."/>
        </authorList>
    </citation>
    <scope>NUCLEOTIDE SEQUENCE</scope>
    <source>
        <strain evidence="1">BT178</strain>
    </source>
</reference>
<accession>A0ABS8AM91</accession>
<dbReference type="RefSeq" id="WP_226172931.1">
    <property type="nucleotide sequence ID" value="NZ_JAJADR010000001.1"/>
</dbReference>
<keyword evidence="2" id="KW-1185">Reference proteome</keyword>
<proteinExistence type="predicted"/>
<evidence type="ECO:0000313" key="2">
    <source>
        <dbReference type="Proteomes" id="UP001165296"/>
    </source>
</evidence>
<sequence length="315" mass="32919">MKTFIQSIVVAVLVSGTLLSCSKQELDELHTTTTGQDASKKTDLNTLTLAPASATQTSINLRVTADATTGAPAGFTLQWMSAAAYAANGNRWASDQQLCKASFSGNANRSRYQLAPGQSVVVNVGELLFDNGASTNCGTALSCTVQDYVFRAFAHATNTQQRSEFTAATPASTLPCHAGATCTYTASYWSTHGPIPVGNNQNEWRLTSLQLGSVVYTDLQALAILLTPADGNELIMLAHQLITAKLNLAKGAEETGIADYIAQADAQIGSQNILNTSASTPISGANSGYITTATTPLINYNEGASGPGHCAEAED</sequence>
<organism evidence="1 2">
    <name type="scientific">Hymenobacter lucidus</name>
    <dbReference type="NCBI Taxonomy" id="2880930"/>
    <lineage>
        <taxon>Bacteria</taxon>
        <taxon>Pseudomonadati</taxon>
        <taxon>Bacteroidota</taxon>
        <taxon>Cytophagia</taxon>
        <taxon>Cytophagales</taxon>
        <taxon>Hymenobacteraceae</taxon>
        <taxon>Hymenobacter</taxon>
    </lineage>
</organism>